<organism evidence="3 4">
    <name type="scientific">Roseiconus lacunae</name>
    <dbReference type="NCBI Taxonomy" id="2605694"/>
    <lineage>
        <taxon>Bacteria</taxon>
        <taxon>Pseudomonadati</taxon>
        <taxon>Planctomycetota</taxon>
        <taxon>Planctomycetia</taxon>
        <taxon>Pirellulales</taxon>
        <taxon>Pirellulaceae</taxon>
        <taxon>Roseiconus</taxon>
    </lineage>
</organism>
<proteinExistence type="predicted"/>
<evidence type="ECO:0000313" key="3">
    <source>
        <dbReference type="EMBL" id="MDM4018866.1"/>
    </source>
</evidence>
<keyword evidence="2" id="KW-0472">Membrane</keyword>
<sequence length="336" mass="36811">MLLWPSNRWGFSCGRGADDFRELDQPFALVGTHPRCQVRLDYKRLPEVVYFIVIIGDRVQAWPLCGVAYPIWGNLKPGRQLLIGKIRVNISAQPNDAPWDHATPPPPGEAVNDVSELPSPEPETPRGILLLDWGEEIQTRKLTRSVTILGDAHPSLMRLHGVGLRDCELAIVSAGERIWAIQLNPGSISDNTPLIRELVPGGESLWVGDLHIWAGEKGRRSTRRFGGIPTPPAPPAIETAPPRISGAYPQIPPSHPPAGGTAGYQPPEEHHQPTPSLDHLAGTYTDRLISITSKRASRDQMVRWAISGGLLVFALVVFAFITVRGVLPIVQAVYSD</sequence>
<evidence type="ECO:0000256" key="1">
    <source>
        <dbReference type="SAM" id="MobiDB-lite"/>
    </source>
</evidence>
<evidence type="ECO:0000256" key="2">
    <source>
        <dbReference type="SAM" id="Phobius"/>
    </source>
</evidence>
<protein>
    <submittedName>
        <fullName evidence="3">Uncharacterized protein</fullName>
    </submittedName>
</protein>
<feature type="region of interest" description="Disordered" evidence="1">
    <location>
        <begin position="94"/>
        <end position="118"/>
    </location>
</feature>
<gene>
    <name evidence="3" type="ORF">QTN89_25660</name>
</gene>
<name>A0ABT7PRA3_9BACT</name>
<feature type="transmembrane region" description="Helical" evidence="2">
    <location>
        <begin position="304"/>
        <end position="327"/>
    </location>
</feature>
<comment type="caution">
    <text evidence="3">The sequence shown here is derived from an EMBL/GenBank/DDBJ whole genome shotgun (WGS) entry which is preliminary data.</text>
</comment>
<evidence type="ECO:0000313" key="4">
    <source>
        <dbReference type="Proteomes" id="UP001239462"/>
    </source>
</evidence>
<dbReference type="RefSeq" id="WP_289166857.1">
    <property type="nucleotide sequence ID" value="NZ_JASZZN010000027.1"/>
</dbReference>
<feature type="region of interest" description="Disordered" evidence="1">
    <location>
        <begin position="250"/>
        <end position="274"/>
    </location>
</feature>
<dbReference type="EMBL" id="JASZZN010000027">
    <property type="protein sequence ID" value="MDM4018866.1"/>
    <property type="molecule type" value="Genomic_DNA"/>
</dbReference>
<dbReference type="Proteomes" id="UP001239462">
    <property type="component" value="Unassembled WGS sequence"/>
</dbReference>
<reference evidence="3 4" key="1">
    <citation type="submission" date="2023-06" db="EMBL/GenBank/DDBJ databases">
        <title>Roseiconus lacunae JC819 isolated from Gulf of Mannar region, Tamil Nadu.</title>
        <authorList>
            <person name="Pk S."/>
            <person name="Ch S."/>
            <person name="Ch V.R."/>
        </authorList>
    </citation>
    <scope>NUCLEOTIDE SEQUENCE [LARGE SCALE GENOMIC DNA]</scope>
    <source>
        <strain evidence="3 4">JC819</strain>
    </source>
</reference>
<accession>A0ABT7PRA3</accession>
<keyword evidence="4" id="KW-1185">Reference proteome</keyword>
<keyword evidence="2" id="KW-1133">Transmembrane helix</keyword>
<keyword evidence="2" id="KW-0812">Transmembrane</keyword>